<dbReference type="RefSeq" id="XP_027289656.1">
    <property type="nucleotide sequence ID" value="XM_027433855.2"/>
</dbReference>
<dbReference type="Proteomes" id="UP001108280">
    <property type="component" value="Unplaced"/>
</dbReference>
<feature type="region of interest" description="Disordered" evidence="1">
    <location>
        <begin position="1"/>
        <end position="36"/>
    </location>
</feature>
<gene>
    <name evidence="4" type="primary">LOC113838070</name>
</gene>
<evidence type="ECO:0000256" key="2">
    <source>
        <dbReference type="SAM" id="Phobius"/>
    </source>
</evidence>
<sequence length="97" mass="10591">MKVGQDASPAGSTTNNDPTRHPELEAGISTEGNSAGHSRNNLGSKVALFAGIISGCIIFIVIIITLVVLLLKYHRRHSKHSPQHLQARWQQLWLGTQ</sequence>
<organism evidence="3 4">
    <name type="scientific">Cricetulus griseus</name>
    <name type="common">Chinese hamster</name>
    <name type="synonym">Cricetulus barabensis griseus</name>
    <dbReference type="NCBI Taxonomy" id="10029"/>
    <lineage>
        <taxon>Eukaryota</taxon>
        <taxon>Metazoa</taxon>
        <taxon>Chordata</taxon>
        <taxon>Craniata</taxon>
        <taxon>Vertebrata</taxon>
        <taxon>Euteleostomi</taxon>
        <taxon>Mammalia</taxon>
        <taxon>Eutheria</taxon>
        <taxon>Euarchontoglires</taxon>
        <taxon>Glires</taxon>
        <taxon>Rodentia</taxon>
        <taxon>Myomorpha</taxon>
        <taxon>Muroidea</taxon>
        <taxon>Cricetidae</taxon>
        <taxon>Cricetinae</taxon>
        <taxon>Cricetulus</taxon>
    </lineage>
</organism>
<protein>
    <submittedName>
        <fullName evidence="4">Ephrin-B2-like</fullName>
    </submittedName>
</protein>
<feature type="transmembrane region" description="Helical" evidence="2">
    <location>
        <begin position="46"/>
        <end position="71"/>
    </location>
</feature>
<proteinExistence type="predicted"/>
<accession>A0A9J7GMH4</accession>
<name>A0A9J7GMH4_CRIGR</name>
<evidence type="ECO:0000313" key="4">
    <source>
        <dbReference type="RefSeq" id="XP_027289656.1"/>
    </source>
</evidence>
<evidence type="ECO:0000256" key="1">
    <source>
        <dbReference type="SAM" id="MobiDB-lite"/>
    </source>
</evidence>
<keyword evidence="3" id="KW-1185">Reference proteome</keyword>
<dbReference type="GeneID" id="113838070"/>
<dbReference type="AlphaFoldDB" id="A0A9J7GMH4"/>
<keyword evidence="2" id="KW-1133">Transmembrane helix</keyword>
<evidence type="ECO:0000313" key="3">
    <source>
        <dbReference type="Proteomes" id="UP001108280"/>
    </source>
</evidence>
<reference evidence="4" key="1">
    <citation type="submission" date="2025-08" db="UniProtKB">
        <authorList>
            <consortium name="RefSeq"/>
        </authorList>
    </citation>
    <scope>IDENTIFICATION</scope>
    <source>
        <strain evidence="4">17A/GY</strain>
        <tissue evidence="4">Liver</tissue>
    </source>
</reference>
<keyword evidence="2" id="KW-0472">Membrane</keyword>
<keyword evidence="2" id="KW-0812">Transmembrane</keyword>
<dbReference type="KEGG" id="cge:113838070"/>